<name>A0A6P0CD93_9RHOB</name>
<evidence type="ECO:0000313" key="3">
    <source>
        <dbReference type="Proteomes" id="UP000468591"/>
    </source>
</evidence>
<feature type="chain" id="PRO_5027015552" evidence="1">
    <location>
        <begin position="19"/>
        <end position="188"/>
    </location>
</feature>
<evidence type="ECO:0000313" key="2">
    <source>
        <dbReference type="EMBL" id="NEK22453.1"/>
    </source>
</evidence>
<feature type="signal peptide" evidence="1">
    <location>
        <begin position="1"/>
        <end position="18"/>
    </location>
</feature>
<accession>A0A6P0CD93</accession>
<proteinExistence type="predicted"/>
<comment type="caution">
    <text evidence="2">The sequence shown here is derived from an EMBL/GenBank/DDBJ whole genome shotgun (WGS) entry which is preliminary data.</text>
</comment>
<protein>
    <submittedName>
        <fullName evidence="2">Uncharacterized protein</fullName>
    </submittedName>
</protein>
<dbReference type="Proteomes" id="UP000468591">
    <property type="component" value="Unassembled WGS sequence"/>
</dbReference>
<dbReference type="EMBL" id="JAABNT010000004">
    <property type="protein sequence ID" value="NEK22453.1"/>
    <property type="molecule type" value="Genomic_DNA"/>
</dbReference>
<dbReference type="RefSeq" id="WP_164353377.1">
    <property type="nucleotide sequence ID" value="NZ_JAABNT010000004.1"/>
</dbReference>
<gene>
    <name evidence="2" type="ORF">GV827_08570</name>
</gene>
<keyword evidence="3" id="KW-1185">Reference proteome</keyword>
<reference evidence="2 3" key="1">
    <citation type="submission" date="2020-01" db="EMBL/GenBank/DDBJ databases">
        <title>Sulfitobacter sediminilitoris sp. nov., isolated from a tidal flat.</title>
        <authorList>
            <person name="Park S."/>
            <person name="Yoon J.-H."/>
        </authorList>
    </citation>
    <scope>NUCLEOTIDE SEQUENCE [LARGE SCALE GENOMIC DNA]</scope>
    <source>
        <strain evidence="2 3">JBTF-M27</strain>
    </source>
</reference>
<sequence length="188" mass="20538">MKRLAASALALLAAPLAAQDFSEGSEARTWNLYAEVPALFDAKVVDVMCELTGNCPANCGDGERQLGLLRSADNVLVMATKNNQPAFTGAVVDLLPYCGQQVTVDGLMINDEDFPINNIYLVQRVKAGDADWAKASQFTKVWAAENPDAKGKGPWFRRDPRILAEIEKVGYLGLGKETDAAFIEYYFE</sequence>
<organism evidence="2 3">
    <name type="scientific">Sulfitobacter sediminilitoris</name>
    <dbReference type="NCBI Taxonomy" id="2698830"/>
    <lineage>
        <taxon>Bacteria</taxon>
        <taxon>Pseudomonadati</taxon>
        <taxon>Pseudomonadota</taxon>
        <taxon>Alphaproteobacteria</taxon>
        <taxon>Rhodobacterales</taxon>
        <taxon>Roseobacteraceae</taxon>
        <taxon>Sulfitobacter</taxon>
    </lineage>
</organism>
<evidence type="ECO:0000256" key="1">
    <source>
        <dbReference type="SAM" id="SignalP"/>
    </source>
</evidence>
<dbReference type="AlphaFoldDB" id="A0A6P0CD93"/>
<keyword evidence="1" id="KW-0732">Signal</keyword>